<dbReference type="PANTHER" id="PTHR24220">
    <property type="entry name" value="IMPORT ATP-BINDING PROTEIN"/>
    <property type="match status" value="1"/>
</dbReference>
<sequence length="255" mass="27821">MTILEIDQLRKEFQMHVVGGKRVVGLDGVSFDVADGEFLAIVGESGSGKSSLLKCLYRTYLPSGGAIRFESTDGSVDLASCSERRLLELRDDEIGYASQFLDEIPRVPALDVVARPLVEEGVERPAARDVARDLLTALNLPEELHDAYPATFSGGERQRVNLARAIAPRPRLLLLDEPTSALDPETKAAAIDLLDRYLTEETTVVGVFHNRDVVAQVADRVVVLDDAALQRVVDVETYAEETSSEIDLAESEVGV</sequence>
<dbReference type="GO" id="GO:0005524">
    <property type="term" value="F:ATP binding"/>
    <property type="evidence" value="ECO:0007669"/>
    <property type="project" value="UniProtKB-KW"/>
</dbReference>
<evidence type="ECO:0000256" key="2">
    <source>
        <dbReference type="ARBA" id="ARBA00022840"/>
    </source>
</evidence>
<dbReference type="GO" id="GO:0022857">
    <property type="term" value="F:transmembrane transporter activity"/>
    <property type="evidence" value="ECO:0007669"/>
    <property type="project" value="TreeGrafter"/>
</dbReference>
<dbReference type="InterPro" id="IPR017871">
    <property type="entry name" value="ABC_transporter-like_CS"/>
</dbReference>
<dbReference type="PROSITE" id="PS50893">
    <property type="entry name" value="ABC_TRANSPORTER_2"/>
    <property type="match status" value="1"/>
</dbReference>
<dbReference type="InterPro" id="IPR027417">
    <property type="entry name" value="P-loop_NTPase"/>
</dbReference>
<keyword evidence="2" id="KW-0067">ATP-binding</keyword>
<reference evidence="5" key="1">
    <citation type="submission" date="2016-10" db="EMBL/GenBank/DDBJ databases">
        <authorList>
            <person name="Varghese N."/>
            <person name="Submissions S."/>
        </authorList>
    </citation>
    <scope>NUCLEOTIDE SEQUENCE [LARGE SCALE GENOMIC DNA]</scope>
    <source>
        <strain evidence="5">CGMCC 1.7738</strain>
    </source>
</reference>
<keyword evidence="5" id="KW-1185">Reference proteome</keyword>
<name>A0A1I4BI26_9EURY</name>
<keyword evidence="1" id="KW-0547">Nucleotide-binding</keyword>
<accession>A0A1I4BI26</accession>
<protein>
    <submittedName>
        <fullName evidence="4">Alpha-D-ribose 1-methylphosphonate 5-triphosphate synthase subunit PhnL</fullName>
    </submittedName>
</protein>
<dbReference type="Pfam" id="PF00005">
    <property type="entry name" value="ABC_tran"/>
    <property type="match status" value="1"/>
</dbReference>
<dbReference type="RefSeq" id="WP_089865391.1">
    <property type="nucleotide sequence ID" value="NZ_FOTC01000001.1"/>
</dbReference>
<organism evidence="4 5">
    <name type="scientific">Halogranum rubrum</name>
    <dbReference type="NCBI Taxonomy" id="553466"/>
    <lineage>
        <taxon>Archaea</taxon>
        <taxon>Methanobacteriati</taxon>
        <taxon>Methanobacteriota</taxon>
        <taxon>Stenosarchaea group</taxon>
        <taxon>Halobacteria</taxon>
        <taxon>Halobacteriales</taxon>
        <taxon>Haloferacaceae</taxon>
    </lineage>
</organism>
<dbReference type="PROSITE" id="PS00211">
    <property type="entry name" value="ABC_TRANSPORTER_1"/>
    <property type="match status" value="1"/>
</dbReference>
<dbReference type="EMBL" id="FOTC01000001">
    <property type="protein sequence ID" value="SFK67960.1"/>
    <property type="molecule type" value="Genomic_DNA"/>
</dbReference>
<dbReference type="InterPro" id="IPR003593">
    <property type="entry name" value="AAA+_ATPase"/>
</dbReference>
<dbReference type="InterPro" id="IPR015854">
    <property type="entry name" value="ABC_transpr_LolD-like"/>
</dbReference>
<proteinExistence type="predicted"/>
<dbReference type="STRING" id="553466.SAMN04487950_0548"/>
<evidence type="ECO:0000256" key="1">
    <source>
        <dbReference type="ARBA" id="ARBA00022741"/>
    </source>
</evidence>
<dbReference type="AlphaFoldDB" id="A0A1I4BI26"/>
<dbReference type="SUPFAM" id="SSF52540">
    <property type="entry name" value="P-loop containing nucleoside triphosphate hydrolases"/>
    <property type="match status" value="1"/>
</dbReference>
<dbReference type="GO" id="GO:0016887">
    <property type="term" value="F:ATP hydrolysis activity"/>
    <property type="evidence" value="ECO:0007669"/>
    <property type="project" value="InterPro"/>
</dbReference>
<feature type="domain" description="ABC transporter" evidence="3">
    <location>
        <begin position="4"/>
        <end position="251"/>
    </location>
</feature>
<evidence type="ECO:0000259" key="3">
    <source>
        <dbReference type="PROSITE" id="PS50893"/>
    </source>
</evidence>
<evidence type="ECO:0000313" key="5">
    <source>
        <dbReference type="Proteomes" id="UP000199607"/>
    </source>
</evidence>
<dbReference type="Gene3D" id="3.40.50.300">
    <property type="entry name" value="P-loop containing nucleotide triphosphate hydrolases"/>
    <property type="match status" value="1"/>
</dbReference>
<dbReference type="GO" id="GO:0005886">
    <property type="term" value="C:plasma membrane"/>
    <property type="evidence" value="ECO:0007669"/>
    <property type="project" value="TreeGrafter"/>
</dbReference>
<dbReference type="Proteomes" id="UP000199607">
    <property type="component" value="Unassembled WGS sequence"/>
</dbReference>
<dbReference type="SMART" id="SM00382">
    <property type="entry name" value="AAA"/>
    <property type="match status" value="1"/>
</dbReference>
<evidence type="ECO:0000313" key="4">
    <source>
        <dbReference type="EMBL" id="SFK67960.1"/>
    </source>
</evidence>
<dbReference type="InterPro" id="IPR003439">
    <property type="entry name" value="ABC_transporter-like_ATP-bd"/>
</dbReference>
<gene>
    <name evidence="4" type="ORF">SAMN04487950_0548</name>
</gene>